<dbReference type="EMBL" id="CP025583">
    <property type="protein sequence ID" value="AUM74729.1"/>
    <property type="molecule type" value="Genomic_DNA"/>
</dbReference>
<name>A0A2K9MGF7_9RHOB</name>
<dbReference type="SUPFAM" id="SSF53383">
    <property type="entry name" value="PLP-dependent transferases"/>
    <property type="match status" value="1"/>
</dbReference>
<gene>
    <name evidence="4 7" type="primary">kynU</name>
    <name evidence="7" type="ORF">CYR75_10950</name>
</gene>
<comment type="pathway">
    <text evidence="4 6">Amino-acid degradation; L-kynurenine degradation; L-alanine and anthranilate from L-kynurenine: step 1/1.</text>
</comment>
<dbReference type="KEGG" id="paru:CYR75_10950"/>
<feature type="modified residue" description="N6-(pyridoxal phosphate)lysine" evidence="4">
    <location>
        <position position="220"/>
    </location>
</feature>
<dbReference type="Gene3D" id="3.90.1150.10">
    <property type="entry name" value="Aspartate Aminotransferase, domain 1"/>
    <property type="match status" value="1"/>
</dbReference>
<dbReference type="Proteomes" id="UP000234882">
    <property type="component" value="Chromosome"/>
</dbReference>
<reference evidence="8" key="1">
    <citation type="submission" date="2017-12" db="EMBL/GenBank/DDBJ databases">
        <title>Genomic analysis of Paracoccus sp. CBA4604.</title>
        <authorList>
            <person name="Roh S.W."/>
            <person name="Kim J.Y."/>
            <person name="Kim J.S."/>
        </authorList>
    </citation>
    <scope>NUCLEOTIDE SEQUENCE [LARGE SCALE GENOMIC DNA]</scope>
    <source>
        <strain evidence="8">CBA4604</strain>
    </source>
</reference>
<feature type="binding site" evidence="4">
    <location>
        <position position="97"/>
    </location>
    <ligand>
        <name>pyridoxal 5'-phosphate</name>
        <dbReference type="ChEBI" id="CHEBI:597326"/>
    </ligand>
</feature>
<dbReference type="PANTHER" id="PTHR14084:SF0">
    <property type="entry name" value="KYNURENINASE"/>
    <property type="match status" value="1"/>
</dbReference>
<organism evidence="7 8">
    <name type="scientific">Paracoccus jeotgali</name>
    <dbReference type="NCBI Taxonomy" id="2065379"/>
    <lineage>
        <taxon>Bacteria</taxon>
        <taxon>Pseudomonadati</taxon>
        <taxon>Pseudomonadota</taxon>
        <taxon>Alphaproteobacteria</taxon>
        <taxon>Rhodobacterales</taxon>
        <taxon>Paracoccaceae</taxon>
        <taxon>Paracoccus</taxon>
    </lineage>
</organism>
<dbReference type="Pfam" id="PF22580">
    <property type="entry name" value="KYNU_C"/>
    <property type="match status" value="1"/>
</dbReference>
<dbReference type="GO" id="GO:0019441">
    <property type="term" value="P:L-tryptophan catabolic process to kynurenine"/>
    <property type="evidence" value="ECO:0007669"/>
    <property type="project" value="TreeGrafter"/>
</dbReference>
<feature type="binding site" evidence="4">
    <location>
        <position position="197"/>
    </location>
    <ligand>
        <name>pyridoxal 5'-phosphate</name>
        <dbReference type="ChEBI" id="CHEBI:597326"/>
    </ligand>
</feature>
<comment type="caution">
    <text evidence="4">Lacks conserved residue(s) required for the propagation of feature annotation.</text>
</comment>
<keyword evidence="1 4" id="KW-0662">Pyridine nucleotide biosynthesis</keyword>
<feature type="binding site" evidence="4">
    <location>
        <position position="219"/>
    </location>
    <ligand>
        <name>pyridoxal 5'-phosphate</name>
        <dbReference type="ChEBI" id="CHEBI:597326"/>
    </ligand>
</feature>
<comment type="catalytic activity">
    <reaction evidence="4 6">
        <text>L-kynurenine + H2O = anthranilate + L-alanine + H(+)</text>
        <dbReference type="Rhea" id="RHEA:16813"/>
        <dbReference type="ChEBI" id="CHEBI:15377"/>
        <dbReference type="ChEBI" id="CHEBI:15378"/>
        <dbReference type="ChEBI" id="CHEBI:16567"/>
        <dbReference type="ChEBI" id="CHEBI:57959"/>
        <dbReference type="ChEBI" id="CHEBI:57972"/>
        <dbReference type="EC" id="3.7.1.3"/>
    </reaction>
</comment>
<comment type="cofactor">
    <cofactor evidence="4 6">
        <name>pyridoxal 5'-phosphate</name>
        <dbReference type="ChEBI" id="CHEBI:597326"/>
    </cofactor>
</comment>
<dbReference type="GO" id="GO:0030429">
    <property type="term" value="F:kynureninase activity"/>
    <property type="evidence" value="ECO:0007669"/>
    <property type="project" value="UniProtKB-UniRule"/>
</dbReference>
<dbReference type="GO" id="GO:0030170">
    <property type="term" value="F:pyridoxal phosphate binding"/>
    <property type="evidence" value="ECO:0007669"/>
    <property type="project" value="UniProtKB-UniRule"/>
</dbReference>
<evidence type="ECO:0000256" key="5">
    <source>
        <dbReference type="NCBIfam" id="TIGR01814"/>
    </source>
</evidence>
<comment type="catalytic activity">
    <reaction evidence="6">
        <text>3-hydroxy-L-kynurenine + H2O = 3-hydroxyanthranilate + L-alanine + H(+)</text>
        <dbReference type="Rhea" id="RHEA:25143"/>
        <dbReference type="ChEBI" id="CHEBI:15377"/>
        <dbReference type="ChEBI" id="CHEBI:15378"/>
        <dbReference type="ChEBI" id="CHEBI:36559"/>
        <dbReference type="ChEBI" id="CHEBI:57972"/>
        <dbReference type="ChEBI" id="CHEBI:58125"/>
        <dbReference type="EC" id="3.7.1.3"/>
    </reaction>
</comment>
<dbReference type="InterPro" id="IPR015421">
    <property type="entry name" value="PyrdxlP-dep_Trfase_major"/>
</dbReference>
<dbReference type="PANTHER" id="PTHR14084">
    <property type="entry name" value="KYNURENINASE"/>
    <property type="match status" value="1"/>
</dbReference>
<accession>A0A2K9MGF7</accession>
<dbReference type="GO" id="GO:0005737">
    <property type="term" value="C:cytoplasm"/>
    <property type="evidence" value="ECO:0007669"/>
    <property type="project" value="UniProtKB-UniRule"/>
</dbReference>
<dbReference type="OrthoDB" id="9812626at2"/>
<evidence type="ECO:0000256" key="6">
    <source>
        <dbReference type="PIRNR" id="PIRNR038800"/>
    </source>
</evidence>
<evidence type="ECO:0000313" key="8">
    <source>
        <dbReference type="Proteomes" id="UP000234882"/>
    </source>
</evidence>
<feature type="binding site" evidence="4">
    <location>
        <begin position="125"/>
        <end position="128"/>
    </location>
    <ligand>
        <name>pyridoxal 5'-phosphate</name>
        <dbReference type="ChEBI" id="CHEBI:597326"/>
    </ligand>
</feature>
<evidence type="ECO:0000313" key="7">
    <source>
        <dbReference type="EMBL" id="AUM74729.1"/>
    </source>
</evidence>
<dbReference type="InterPro" id="IPR015424">
    <property type="entry name" value="PyrdxlP-dep_Trfase"/>
</dbReference>
<dbReference type="GO" id="GO:0019805">
    <property type="term" value="P:quinolinate biosynthetic process"/>
    <property type="evidence" value="ECO:0007669"/>
    <property type="project" value="UniProtKB-UniRule"/>
</dbReference>
<comment type="similarity">
    <text evidence="4 6">Belongs to the kynureninase family.</text>
</comment>
<evidence type="ECO:0000256" key="2">
    <source>
        <dbReference type="ARBA" id="ARBA00022801"/>
    </source>
</evidence>
<dbReference type="GO" id="GO:0043420">
    <property type="term" value="P:anthranilate metabolic process"/>
    <property type="evidence" value="ECO:0007669"/>
    <property type="project" value="TreeGrafter"/>
</dbReference>
<dbReference type="HAMAP" id="MF_01970">
    <property type="entry name" value="Kynureninase"/>
    <property type="match status" value="1"/>
</dbReference>
<feature type="binding site" evidence="4">
    <location>
        <position position="98"/>
    </location>
    <ligand>
        <name>pyridoxal 5'-phosphate</name>
        <dbReference type="ChEBI" id="CHEBI:597326"/>
    </ligand>
</feature>
<dbReference type="AlphaFoldDB" id="A0A2K9MGF7"/>
<dbReference type="UniPathway" id="UPA00253">
    <property type="reaction ID" value="UER00329"/>
</dbReference>
<proteinExistence type="inferred from homology"/>
<dbReference type="UniPathway" id="UPA00334">
    <property type="reaction ID" value="UER00455"/>
</dbReference>
<dbReference type="NCBIfam" id="TIGR01814">
    <property type="entry name" value="kynureninase"/>
    <property type="match status" value="1"/>
</dbReference>
<feature type="binding site" evidence="4">
    <location>
        <position position="194"/>
    </location>
    <ligand>
        <name>pyridoxal 5'-phosphate</name>
        <dbReference type="ChEBI" id="CHEBI:597326"/>
    </ligand>
</feature>
<feature type="binding site" evidence="4">
    <location>
        <position position="275"/>
    </location>
    <ligand>
        <name>pyridoxal 5'-phosphate</name>
        <dbReference type="ChEBI" id="CHEBI:597326"/>
    </ligand>
</feature>
<dbReference type="GO" id="GO:0009435">
    <property type="term" value="P:NAD+ biosynthetic process"/>
    <property type="evidence" value="ECO:0007669"/>
    <property type="project" value="UniProtKB-UniRule"/>
</dbReference>
<keyword evidence="2 4" id="KW-0378">Hydrolase</keyword>
<sequence length="409" mass="44991">MLSREECADLDRDDPLAYMRDRFILPEGVIYLDGNSLGPLPKAAVATLSHTVEQEWGQGLIRSWDDAGWFDLPQRLGDRLGRLIGAAPGQVVACDGTSINLYKTLRAALSLRPDRRTILAEAGSFPTDLYIIEGAAEGHRTRLLGRDGDTLDDLLDDDVAVVVLSHVDYRSGALLDMRELTHKAHRAGALVIWDLCHSAGVVPVELDACEVDFAVGCSYKYLNGGPGAPAFLYAAHRHHEASRHPLTGWWGHAAPFAFERDFRPQDGIRRFLTGTQPILGLKGVEAALQLYDDVDLAALRAKSRALGDSFIALVEQHPDCAALQLASPRDSAVRGSQVAFTFPHGYAVIRAMIEQGVIGDFREPGLMRFGLAPLYLRHTDLFDAVEIMADCLRRQVWTDPKYQTRAAVT</sequence>
<comment type="function">
    <text evidence="4 6">Catalyzes the cleavage of L-kynurenine (L-Kyn) and L-3-hydroxykynurenine (L-3OHKyn) into anthranilic acid (AA) and 3-hydroxyanthranilic acid (3-OHAA), respectively.</text>
</comment>
<dbReference type="InterPro" id="IPR015422">
    <property type="entry name" value="PyrdxlP-dep_Trfase_small"/>
</dbReference>
<keyword evidence="3 4" id="KW-0663">Pyridoxal phosphate</keyword>
<dbReference type="RefSeq" id="WP_101500074.1">
    <property type="nucleotide sequence ID" value="NZ_CP025583.1"/>
</dbReference>
<evidence type="ECO:0000256" key="1">
    <source>
        <dbReference type="ARBA" id="ARBA00022642"/>
    </source>
</evidence>
<comment type="subunit">
    <text evidence="4 6">Homodimer.</text>
</comment>
<dbReference type="Gene3D" id="3.40.640.10">
    <property type="entry name" value="Type I PLP-dependent aspartate aminotransferase-like (Major domain)"/>
    <property type="match status" value="1"/>
</dbReference>
<dbReference type="InterPro" id="IPR010111">
    <property type="entry name" value="Kynureninase"/>
</dbReference>
<dbReference type="GO" id="GO:0097053">
    <property type="term" value="P:L-kynurenine catabolic process"/>
    <property type="evidence" value="ECO:0007669"/>
    <property type="project" value="UniProtKB-UniRule"/>
</dbReference>
<comment type="pathway">
    <text evidence="4 6">Cofactor biosynthesis; NAD(+) biosynthesis; quinolinate from L-kynurenine: step 2/3.</text>
</comment>
<dbReference type="PIRSF" id="PIRSF038800">
    <property type="entry name" value="KYNU"/>
    <property type="match status" value="1"/>
</dbReference>
<evidence type="ECO:0000256" key="3">
    <source>
        <dbReference type="ARBA" id="ARBA00022898"/>
    </source>
</evidence>
<evidence type="ECO:0000256" key="4">
    <source>
        <dbReference type="HAMAP-Rule" id="MF_01970"/>
    </source>
</evidence>
<protein>
    <recommendedName>
        <fullName evidence="4 5">Kynureninase</fullName>
        <ecNumber evidence="4 5">3.7.1.3</ecNumber>
    </recommendedName>
    <alternativeName>
        <fullName evidence="4">L-kynurenine hydrolase</fullName>
    </alternativeName>
</protein>
<feature type="binding site" evidence="4">
    <location>
        <position position="249"/>
    </location>
    <ligand>
        <name>pyridoxal 5'-phosphate</name>
        <dbReference type="ChEBI" id="CHEBI:597326"/>
    </ligand>
</feature>
<dbReference type="EC" id="3.7.1.3" evidence="4 5"/>
<keyword evidence="8" id="KW-1185">Reference proteome</keyword>